<feature type="region of interest" description="Disordered" evidence="1">
    <location>
        <begin position="1"/>
        <end position="91"/>
    </location>
</feature>
<dbReference type="InterPro" id="IPR001810">
    <property type="entry name" value="F-box_dom"/>
</dbReference>
<evidence type="ECO:0000313" key="4">
    <source>
        <dbReference type="Proteomes" id="UP000218209"/>
    </source>
</evidence>
<dbReference type="SUPFAM" id="SSF81383">
    <property type="entry name" value="F-box domain"/>
    <property type="match status" value="1"/>
</dbReference>
<feature type="domain" description="F-box" evidence="2">
    <location>
        <begin position="102"/>
        <end position="147"/>
    </location>
</feature>
<proteinExistence type="predicted"/>
<dbReference type="Proteomes" id="UP000218209">
    <property type="component" value="Unassembled WGS sequence"/>
</dbReference>
<keyword evidence="4" id="KW-1185">Reference proteome</keyword>
<organism evidence="3 4">
    <name type="scientific">Porphyra umbilicalis</name>
    <name type="common">Purple laver</name>
    <name type="synonym">Red alga</name>
    <dbReference type="NCBI Taxonomy" id="2786"/>
    <lineage>
        <taxon>Eukaryota</taxon>
        <taxon>Rhodophyta</taxon>
        <taxon>Bangiophyceae</taxon>
        <taxon>Bangiales</taxon>
        <taxon>Bangiaceae</taxon>
        <taxon>Porphyra</taxon>
    </lineage>
</organism>
<gene>
    <name evidence="3" type="ORF">BU14_0289s0015</name>
</gene>
<dbReference type="EMBL" id="KV918947">
    <property type="protein sequence ID" value="OSX74436.1"/>
    <property type="molecule type" value="Genomic_DNA"/>
</dbReference>
<dbReference type="PROSITE" id="PS50181">
    <property type="entry name" value="FBOX"/>
    <property type="match status" value="1"/>
</dbReference>
<reference evidence="3 4" key="1">
    <citation type="submission" date="2017-03" db="EMBL/GenBank/DDBJ databases">
        <title>WGS assembly of Porphyra umbilicalis.</title>
        <authorList>
            <person name="Brawley S.H."/>
            <person name="Blouin N.A."/>
            <person name="Ficko-Blean E."/>
            <person name="Wheeler G.L."/>
            <person name="Lohr M."/>
            <person name="Goodson H.V."/>
            <person name="Jenkins J.W."/>
            <person name="Blaby-Haas C.E."/>
            <person name="Helliwell K.E."/>
            <person name="Chan C."/>
            <person name="Marriage T."/>
            <person name="Bhattacharya D."/>
            <person name="Klein A.S."/>
            <person name="Badis Y."/>
            <person name="Brodie J."/>
            <person name="Cao Y."/>
            <person name="Collen J."/>
            <person name="Dittami S.M."/>
            <person name="Gachon C.M."/>
            <person name="Green B.R."/>
            <person name="Karpowicz S."/>
            <person name="Kim J.W."/>
            <person name="Kudahl U."/>
            <person name="Lin S."/>
            <person name="Michel G."/>
            <person name="Mittag M."/>
            <person name="Olson B.J."/>
            <person name="Pangilinan J."/>
            <person name="Peng Y."/>
            <person name="Qiu H."/>
            <person name="Shu S."/>
            <person name="Singer J.T."/>
            <person name="Smith A.G."/>
            <person name="Sprecher B.N."/>
            <person name="Wagner V."/>
            <person name="Wang W."/>
            <person name="Wang Z.-Y."/>
            <person name="Yan J."/>
            <person name="Yarish C."/>
            <person name="Zoeuner-Riek S."/>
            <person name="Zhuang Y."/>
            <person name="Zou Y."/>
            <person name="Lindquist E.A."/>
            <person name="Grimwood J."/>
            <person name="Barry K."/>
            <person name="Rokhsar D.S."/>
            <person name="Schmutz J."/>
            <person name="Stiller J.W."/>
            <person name="Grossman A.R."/>
            <person name="Prochnik S.E."/>
        </authorList>
    </citation>
    <scope>NUCLEOTIDE SEQUENCE [LARGE SCALE GENOMIC DNA]</scope>
    <source>
        <strain evidence="3">4086291</strain>
    </source>
</reference>
<name>A0A1X6P0Y8_PORUM</name>
<dbReference type="InterPro" id="IPR036047">
    <property type="entry name" value="F-box-like_dom_sf"/>
</dbReference>
<dbReference type="AlphaFoldDB" id="A0A1X6P0Y8"/>
<protein>
    <recommendedName>
        <fullName evidence="2">F-box domain-containing protein</fullName>
    </recommendedName>
</protein>
<evidence type="ECO:0000259" key="2">
    <source>
        <dbReference type="PROSITE" id="PS50181"/>
    </source>
</evidence>
<sequence>MAPPATRTRGGGGKQSTKKMALSWPMKPTMGGTGTRAGVKRGRDGAAASAEPPARRRSLRLCRSAPGFEGESPSPRPKSRVKRRASAASGAVAVVADPEPRMGELSLLPMDLLLQVAGKLPPADLLALAATCRAAQAILRRAAWVRVFECVCLSTACPRPKNKAKVSPASPDGAVGPPRPLAGAARDPRMWYVGTHGFSAAAAEAEARRITKLITHIAATADRGTLVGVDILAELRVAVKVGWAVWRGTSKALPVNLLGTRMNRPLARGADTVVYRVFPRSVACMFWSVGESDFAAAPEGGSGVPDNAALSTEMRTVGGLTRAAVRKSGGIKELLRKAEVRVSRKQMAEDRAAANMEVMQRLAEERRLGRFPGALQVAIHSVSTIQRFVAGGSSHTDFREKSMAEALDRVSAAYEALSPTFLYKVMKQDGDGRWVSVRHWGWYRCLERCVNAASVADATTMAIGYEQSNSAGHVYHGW</sequence>
<evidence type="ECO:0000256" key="1">
    <source>
        <dbReference type="SAM" id="MobiDB-lite"/>
    </source>
</evidence>
<dbReference type="Pfam" id="PF12937">
    <property type="entry name" value="F-box-like"/>
    <property type="match status" value="1"/>
</dbReference>
<accession>A0A1X6P0Y8</accession>
<evidence type="ECO:0000313" key="3">
    <source>
        <dbReference type="EMBL" id="OSX74436.1"/>
    </source>
</evidence>